<evidence type="ECO:0000313" key="2">
    <source>
        <dbReference type="Proteomes" id="UP000828390"/>
    </source>
</evidence>
<sequence>MYCSGGGAGGSIWITCEDIVGRGTIEANGGNGGGPAGAAGGGGAGGRISVQCTNIAKFNITMHAYGGVSNSETGGAGTAYLDSKFNNGTLAYQKMTIDNNGHAYPRSSNYAEGNLRSLLNGEYGDISYAGGVTWLFHEALQYRFKELDVRGNAHVAILSDTDNEVIDVRVDFLWGDRSGVLHAGKNQTFGLTEVDTYLPVNLASYRCVLMWSKFLQ</sequence>
<reference evidence="1" key="1">
    <citation type="journal article" date="2019" name="bioRxiv">
        <title>The Genome of the Zebra Mussel, Dreissena polymorpha: A Resource for Invasive Species Research.</title>
        <authorList>
            <person name="McCartney M.A."/>
            <person name="Auch B."/>
            <person name="Kono T."/>
            <person name="Mallez S."/>
            <person name="Zhang Y."/>
            <person name="Obille A."/>
            <person name="Becker A."/>
            <person name="Abrahante J.E."/>
            <person name="Garbe J."/>
            <person name="Badalamenti J.P."/>
            <person name="Herman A."/>
            <person name="Mangelson H."/>
            <person name="Liachko I."/>
            <person name="Sullivan S."/>
            <person name="Sone E.D."/>
            <person name="Koren S."/>
            <person name="Silverstein K.A.T."/>
            <person name="Beckman K.B."/>
            <person name="Gohl D.M."/>
        </authorList>
    </citation>
    <scope>NUCLEOTIDE SEQUENCE</scope>
    <source>
        <strain evidence="1">Duluth1</strain>
        <tissue evidence="1">Whole animal</tissue>
    </source>
</reference>
<dbReference type="Proteomes" id="UP000828390">
    <property type="component" value="Unassembled WGS sequence"/>
</dbReference>
<gene>
    <name evidence="1" type="ORF">DPMN_117918</name>
</gene>
<comment type="caution">
    <text evidence="1">The sequence shown here is derived from an EMBL/GenBank/DDBJ whole genome shotgun (WGS) entry which is preliminary data.</text>
</comment>
<keyword evidence="2" id="KW-1185">Reference proteome</keyword>
<name>A0A9D4GGF3_DREPO</name>
<accession>A0A9D4GGF3</accession>
<dbReference type="AlphaFoldDB" id="A0A9D4GGF3"/>
<organism evidence="1 2">
    <name type="scientific">Dreissena polymorpha</name>
    <name type="common">Zebra mussel</name>
    <name type="synonym">Mytilus polymorpha</name>
    <dbReference type="NCBI Taxonomy" id="45954"/>
    <lineage>
        <taxon>Eukaryota</taxon>
        <taxon>Metazoa</taxon>
        <taxon>Spiralia</taxon>
        <taxon>Lophotrochozoa</taxon>
        <taxon>Mollusca</taxon>
        <taxon>Bivalvia</taxon>
        <taxon>Autobranchia</taxon>
        <taxon>Heteroconchia</taxon>
        <taxon>Euheterodonta</taxon>
        <taxon>Imparidentia</taxon>
        <taxon>Neoheterodontei</taxon>
        <taxon>Myida</taxon>
        <taxon>Dreissenoidea</taxon>
        <taxon>Dreissenidae</taxon>
        <taxon>Dreissena</taxon>
    </lineage>
</organism>
<protein>
    <submittedName>
        <fullName evidence="1">Uncharacterized protein</fullName>
    </submittedName>
</protein>
<dbReference type="EMBL" id="JAIWYP010000005">
    <property type="protein sequence ID" value="KAH3816402.1"/>
    <property type="molecule type" value="Genomic_DNA"/>
</dbReference>
<reference evidence="1" key="2">
    <citation type="submission" date="2020-11" db="EMBL/GenBank/DDBJ databases">
        <authorList>
            <person name="McCartney M.A."/>
            <person name="Auch B."/>
            <person name="Kono T."/>
            <person name="Mallez S."/>
            <person name="Becker A."/>
            <person name="Gohl D.M."/>
            <person name="Silverstein K.A.T."/>
            <person name="Koren S."/>
            <person name="Bechman K.B."/>
            <person name="Herman A."/>
            <person name="Abrahante J.E."/>
            <person name="Garbe J."/>
        </authorList>
    </citation>
    <scope>NUCLEOTIDE SEQUENCE</scope>
    <source>
        <strain evidence="1">Duluth1</strain>
        <tissue evidence="1">Whole animal</tissue>
    </source>
</reference>
<proteinExistence type="predicted"/>
<evidence type="ECO:0000313" key="1">
    <source>
        <dbReference type="EMBL" id="KAH3816402.1"/>
    </source>
</evidence>